<accession>N8WTV9</accession>
<organism evidence="1 2">
    <name type="scientific">Acinetobacter guillouiae NIPH 991</name>
    <dbReference type="NCBI Taxonomy" id="1217656"/>
    <lineage>
        <taxon>Bacteria</taxon>
        <taxon>Pseudomonadati</taxon>
        <taxon>Pseudomonadota</taxon>
        <taxon>Gammaproteobacteria</taxon>
        <taxon>Moraxellales</taxon>
        <taxon>Moraxellaceae</taxon>
        <taxon>Acinetobacter</taxon>
    </lineage>
</organism>
<dbReference type="HOGENOM" id="CLU_1406089_0_0_6"/>
<proteinExistence type="predicted"/>
<comment type="caution">
    <text evidence="1">The sequence shown here is derived from an EMBL/GenBank/DDBJ whole genome shotgun (WGS) entry which is preliminary data.</text>
</comment>
<dbReference type="PATRIC" id="fig|1217656.3.peg.4194"/>
<evidence type="ECO:0000313" key="2">
    <source>
        <dbReference type="Proteomes" id="UP000013148"/>
    </source>
</evidence>
<dbReference type="Gene3D" id="3.10.150.10">
    <property type="entry name" value="DNA Polymerase III, subunit A, domain 2"/>
    <property type="match status" value="1"/>
</dbReference>
<keyword evidence="2" id="KW-1185">Reference proteome</keyword>
<name>N8WTV9_ACIGI</name>
<dbReference type="EMBL" id="APPJ01000014">
    <property type="protein sequence ID" value="ENV15527.1"/>
    <property type="molecule type" value="Genomic_DNA"/>
</dbReference>
<evidence type="ECO:0000313" key="1">
    <source>
        <dbReference type="EMBL" id="ENV15527.1"/>
    </source>
</evidence>
<protein>
    <submittedName>
        <fullName evidence="1">Uncharacterized protein</fullName>
    </submittedName>
</protein>
<sequence>MKRLILPWILLQSASICSAKNDHRKYLNGVTLIDGHVVATDAERVFYCKYDELPKLKKPLTIPLKAIKNLEKKLDKTHSNCFVEVVHHTDGLALNVNDIDPEIFTPVESIFPAEWQAMIPQDDGMQYKGASPHFQWRHMVDFQKINKLLGATNPDDTYLKPTGIDTPAHVYFYGNDYSGAKGLIMPINGRGEA</sequence>
<dbReference type="Proteomes" id="UP000013148">
    <property type="component" value="Unassembled WGS sequence"/>
</dbReference>
<gene>
    <name evidence="1" type="ORF">F964_04253</name>
</gene>
<dbReference type="AlphaFoldDB" id="N8WTV9"/>
<dbReference type="RefSeq" id="WP_004823323.1">
    <property type="nucleotide sequence ID" value="NZ_KB849456.1"/>
</dbReference>
<reference evidence="1 2" key="1">
    <citation type="submission" date="2013-02" db="EMBL/GenBank/DDBJ databases">
        <title>The Genome Sequence of Acinetobacter guillouiae NIPH 991.</title>
        <authorList>
            <consortium name="The Broad Institute Genome Sequencing Platform"/>
            <consortium name="The Broad Institute Genome Sequencing Center for Infectious Disease"/>
            <person name="Cerqueira G."/>
            <person name="Feldgarden M."/>
            <person name="Courvalin P."/>
            <person name="Perichon B."/>
            <person name="Grillot-Courvalin C."/>
            <person name="Clermont D."/>
            <person name="Rocha E."/>
            <person name="Yoon E.-J."/>
            <person name="Nemec A."/>
            <person name="Walker B."/>
            <person name="Young S.K."/>
            <person name="Zeng Q."/>
            <person name="Gargeya S."/>
            <person name="Fitzgerald M."/>
            <person name="Haas B."/>
            <person name="Abouelleil A."/>
            <person name="Alvarado L."/>
            <person name="Arachchi H.M."/>
            <person name="Berlin A.M."/>
            <person name="Chapman S.B."/>
            <person name="Dewar J."/>
            <person name="Goldberg J."/>
            <person name="Griggs A."/>
            <person name="Gujja S."/>
            <person name="Hansen M."/>
            <person name="Howarth C."/>
            <person name="Imamovic A."/>
            <person name="Larimer J."/>
            <person name="McCowan C."/>
            <person name="Murphy C."/>
            <person name="Neiman D."/>
            <person name="Pearson M."/>
            <person name="Priest M."/>
            <person name="Roberts A."/>
            <person name="Saif S."/>
            <person name="Shea T."/>
            <person name="Sisk P."/>
            <person name="Sykes S."/>
            <person name="Wortman J."/>
            <person name="Nusbaum C."/>
            <person name="Birren B."/>
        </authorList>
    </citation>
    <scope>NUCLEOTIDE SEQUENCE [LARGE SCALE GENOMIC DNA]</scope>
    <source>
        <strain evidence="1 2">NIPH 991</strain>
    </source>
</reference>